<dbReference type="InterPro" id="IPR036485">
    <property type="entry name" value="Glu_synth_asu_C_sf"/>
</dbReference>
<accession>A0A934RE41</accession>
<dbReference type="FunFam" id="3.20.20.70:FF:000031">
    <property type="entry name" value="Glutamate synthase 1 [NADH]"/>
    <property type="match status" value="1"/>
</dbReference>
<dbReference type="SUPFAM" id="SSF69336">
    <property type="entry name" value="Alpha subunit of glutamate synthase, C-terminal domain"/>
    <property type="match status" value="1"/>
</dbReference>
<dbReference type="CDD" id="cd00713">
    <property type="entry name" value="GltS"/>
    <property type="match status" value="1"/>
</dbReference>
<evidence type="ECO:0000256" key="11">
    <source>
        <dbReference type="ARBA" id="ARBA00022962"/>
    </source>
</evidence>
<evidence type="ECO:0000256" key="17">
    <source>
        <dbReference type="ARBA" id="ARBA00037898"/>
    </source>
</evidence>
<keyword evidence="7" id="KW-0285">Flavoprotein</keyword>
<dbReference type="Pfam" id="PF00310">
    <property type="entry name" value="GATase_2"/>
    <property type="match status" value="1"/>
</dbReference>
<keyword evidence="15" id="KW-0314">Glutamate biosynthesis</keyword>
<dbReference type="GO" id="GO:0006537">
    <property type="term" value="P:glutamate biosynthetic process"/>
    <property type="evidence" value="ECO:0007669"/>
    <property type="project" value="UniProtKB-KW"/>
</dbReference>
<comment type="cofactor">
    <cofactor evidence="1">
        <name>FMN</name>
        <dbReference type="ChEBI" id="CHEBI:58210"/>
    </cofactor>
</comment>
<evidence type="ECO:0000256" key="20">
    <source>
        <dbReference type="ARBA" id="ARBA00079921"/>
    </source>
</evidence>
<dbReference type="InterPro" id="IPR006982">
    <property type="entry name" value="Glu_synth_centr_N"/>
</dbReference>
<dbReference type="GO" id="GO:0004355">
    <property type="term" value="F:glutamate synthase (NADPH) activity"/>
    <property type="evidence" value="ECO:0007669"/>
    <property type="project" value="UniProtKB-EC"/>
</dbReference>
<evidence type="ECO:0000256" key="16">
    <source>
        <dbReference type="ARBA" id="ARBA00023291"/>
    </source>
</evidence>
<reference evidence="23" key="1">
    <citation type="submission" date="2021-01" db="EMBL/GenBank/DDBJ databases">
        <title>Modified the classification status of verrucomicrobia.</title>
        <authorList>
            <person name="Feng X."/>
        </authorList>
    </citation>
    <scope>NUCLEOTIDE SEQUENCE</scope>
    <source>
        <strain evidence="23">KCTC 22201</strain>
    </source>
</reference>
<keyword evidence="9" id="KW-0479">Metal-binding</keyword>
<evidence type="ECO:0000256" key="12">
    <source>
        <dbReference type="ARBA" id="ARBA00023002"/>
    </source>
</evidence>
<dbReference type="EMBL" id="JAENII010000007">
    <property type="protein sequence ID" value="MBK1827426.1"/>
    <property type="molecule type" value="Genomic_DNA"/>
</dbReference>
<dbReference type="InterPro" id="IPR050711">
    <property type="entry name" value="ET-N_metabolism_enzyme"/>
</dbReference>
<dbReference type="PANTHER" id="PTHR11938">
    <property type="entry name" value="FAD NADPH DEHYDROGENASE/OXIDOREDUCTASE"/>
    <property type="match status" value="1"/>
</dbReference>
<comment type="pathway">
    <text evidence="17">Amino-acid biosynthesis; L-glutamate biosynthesis via GLT pathway; L-glutamate from 2-oxoglutarate and L-glutamine (NADP(+) route): step 1/1.</text>
</comment>
<dbReference type="Gene3D" id="3.20.20.70">
    <property type="entry name" value="Aldolase class I"/>
    <property type="match status" value="2"/>
</dbReference>
<keyword evidence="12 23" id="KW-0560">Oxidoreductase</keyword>
<dbReference type="GO" id="GO:0046872">
    <property type="term" value="F:metal ion binding"/>
    <property type="evidence" value="ECO:0007669"/>
    <property type="project" value="UniProtKB-KW"/>
</dbReference>
<name>A0A934RE41_9BACT</name>
<evidence type="ECO:0000313" key="24">
    <source>
        <dbReference type="Proteomes" id="UP000658278"/>
    </source>
</evidence>
<evidence type="ECO:0000256" key="19">
    <source>
        <dbReference type="ARBA" id="ARBA00072108"/>
    </source>
</evidence>
<feature type="region of interest" description="Disordered" evidence="21">
    <location>
        <begin position="1"/>
        <end position="20"/>
    </location>
</feature>
<dbReference type="InterPro" id="IPR002932">
    <property type="entry name" value="Glu_synthdom"/>
</dbReference>
<evidence type="ECO:0000256" key="13">
    <source>
        <dbReference type="ARBA" id="ARBA00023004"/>
    </source>
</evidence>
<dbReference type="Pfam" id="PF01493">
    <property type="entry name" value="GXGXG"/>
    <property type="match status" value="1"/>
</dbReference>
<organism evidence="23 24">
    <name type="scientific">Haloferula rosea</name>
    <dbReference type="NCBI Taxonomy" id="490093"/>
    <lineage>
        <taxon>Bacteria</taxon>
        <taxon>Pseudomonadati</taxon>
        <taxon>Verrucomicrobiota</taxon>
        <taxon>Verrucomicrobiia</taxon>
        <taxon>Verrucomicrobiales</taxon>
        <taxon>Verrucomicrobiaceae</taxon>
        <taxon>Haloferula</taxon>
    </lineage>
</organism>
<dbReference type="Gene3D" id="2.160.20.60">
    <property type="entry name" value="Glutamate synthase, alpha subunit, C-terminal domain"/>
    <property type="match status" value="1"/>
</dbReference>
<keyword evidence="14" id="KW-0411">Iron-sulfur</keyword>
<protein>
    <recommendedName>
        <fullName evidence="19">Glutamate synthase [NADPH] large chain</fullName>
        <ecNumber evidence="5">1.4.1.13</ecNumber>
    </recommendedName>
    <alternativeName>
        <fullName evidence="20">Glutamate synthase subunit alpha</fullName>
    </alternativeName>
</protein>
<keyword evidence="10" id="KW-0274">FAD</keyword>
<comment type="cofactor">
    <cofactor evidence="3">
        <name>FAD</name>
        <dbReference type="ChEBI" id="CHEBI:57692"/>
    </cofactor>
</comment>
<evidence type="ECO:0000256" key="2">
    <source>
        <dbReference type="ARBA" id="ARBA00001927"/>
    </source>
</evidence>
<comment type="similarity">
    <text evidence="4">Belongs to the glutamate synthase family.</text>
</comment>
<dbReference type="Proteomes" id="UP000658278">
    <property type="component" value="Unassembled WGS sequence"/>
</dbReference>
<dbReference type="SUPFAM" id="SSF51395">
    <property type="entry name" value="FMN-linked oxidoreductases"/>
    <property type="match status" value="1"/>
</dbReference>
<evidence type="ECO:0000256" key="21">
    <source>
        <dbReference type="SAM" id="MobiDB-lite"/>
    </source>
</evidence>
<proteinExistence type="inferred from homology"/>
<gene>
    <name evidence="23" type="primary">gltB</name>
    <name evidence="23" type="ORF">JIN81_10355</name>
</gene>
<dbReference type="SUPFAM" id="SSF56235">
    <property type="entry name" value="N-terminal nucleophile aminohydrolases (Ntn hydrolases)"/>
    <property type="match status" value="1"/>
</dbReference>
<evidence type="ECO:0000256" key="1">
    <source>
        <dbReference type="ARBA" id="ARBA00001917"/>
    </source>
</evidence>
<evidence type="ECO:0000256" key="15">
    <source>
        <dbReference type="ARBA" id="ARBA00023164"/>
    </source>
</evidence>
<dbReference type="RefSeq" id="WP_200278877.1">
    <property type="nucleotide sequence ID" value="NZ_JAENII010000007.1"/>
</dbReference>
<evidence type="ECO:0000256" key="14">
    <source>
        <dbReference type="ARBA" id="ARBA00023014"/>
    </source>
</evidence>
<comment type="cofactor">
    <cofactor evidence="2">
        <name>[3Fe-4S] cluster</name>
        <dbReference type="ChEBI" id="CHEBI:21137"/>
    </cofactor>
</comment>
<evidence type="ECO:0000256" key="18">
    <source>
        <dbReference type="ARBA" id="ARBA00048151"/>
    </source>
</evidence>
<dbReference type="GO" id="GO:0051538">
    <property type="term" value="F:3 iron, 4 sulfur cluster binding"/>
    <property type="evidence" value="ECO:0007669"/>
    <property type="project" value="UniProtKB-KW"/>
</dbReference>
<dbReference type="CDD" id="cd02808">
    <property type="entry name" value="GltS_FMN"/>
    <property type="match status" value="1"/>
</dbReference>
<evidence type="ECO:0000313" key="23">
    <source>
        <dbReference type="EMBL" id="MBK1827426.1"/>
    </source>
</evidence>
<comment type="caution">
    <text evidence="23">The sequence shown here is derived from an EMBL/GenBank/DDBJ whole genome shotgun (WGS) entry which is preliminary data.</text>
</comment>
<evidence type="ECO:0000256" key="3">
    <source>
        <dbReference type="ARBA" id="ARBA00001974"/>
    </source>
</evidence>
<keyword evidence="11" id="KW-0315">Glutamine amidotransferase</keyword>
<evidence type="ECO:0000256" key="7">
    <source>
        <dbReference type="ARBA" id="ARBA00022630"/>
    </source>
</evidence>
<evidence type="ECO:0000256" key="8">
    <source>
        <dbReference type="ARBA" id="ARBA00022643"/>
    </source>
</evidence>
<feature type="domain" description="Glutamine amidotransferase type-2" evidence="22">
    <location>
        <begin position="26"/>
        <end position="420"/>
    </location>
</feature>
<evidence type="ECO:0000256" key="4">
    <source>
        <dbReference type="ARBA" id="ARBA00009716"/>
    </source>
</evidence>
<dbReference type="GO" id="GO:0019676">
    <property type="term" value="P:ammonia assimilation cycle"/>
    <property type="evidence" value="ECO:0007669"/>
    <property type="project" value="TreeGrafter"/>
</dbReference>
<dbReference type="Pfam" id="PF04898">
    <property type="entry name" value="Glu_syn_central"/>
    <property type="match status" value="1"/>
</dbReference>
<evidence type="ECO:0000256" key="5">
    <source>
        <dbReference type="ARBA" id="ARBA00012079"/>
    </source>
</evidence>
<dbReference type="Pfam" id="PF01645">
    <property type="entry name" value="Glu_synthase"/>
    <property type="match status" value="1"/>
</dbReference>
<evidence type="ECO:0000259" key="22">
    <source>
        <dbReference type="PROSITE" id="PS51278"/>
    </source>
</evidence>
<keyword evidence="8" id="KW-0288">FMN</keyword>
<keyword evidence="13" id="KW-0408">Iron</keyword>
<evidence type="ECO:0000256" key="9">
    <source>
        <dbReference type="ARBA" id="ARBA00022723"/>
    </source>
</evidence>
<dbReference type="InterPro" id="IPR029055">
    <property type="entry name" value="Ntn_hydrolases_N"/>
</dbReference>
<dbReference type="FunFam" id="3.60.20.10:FF:000001">
    <property type="entry name" value="Glutamate synthase, large subunit"/>
    <property type="match status" value="1"/>
</dbReference>
<comment type="catalytic activity">
    <reaction evidence="18">
        <text>2 L-glutamate + NADP(+) = L-glutamine + 2-oxoglutarate + NADPH + H(+)</text>
        <dbReference type="Rhea" id="RHEA:15501"/>
        <dbReference type="ChEBI" id="CHEBI:15378"/>
        <dbReference type="ChEBI" id="CHEBI:16810"/>
        <dbReference type="ChEBI" id="CHEBI:29985"/>
        <dbReference type="ChEBI" id="CHEBI:57783"/>
        <dbReference type="ChEBI" id="CHEBI:58349"/>
        <dbReference type="ChEBI" id="CHEBI:58359"/>
        <dbReference type="EC" id="1.4.1.13"/>
    </reaction>
</comment>
<keyword evidence="6" id="KW-0028">Amino-acid biosynthesis</keyword>
<evidence type="ECO:0000256" key="10">
    <source>
        <dbReference type="ARBA" id="ARBA00022827"/>
    </source>
</evidence>
<keyword evidence="24" id="KW-1185">Reference proteome</keyword>
<evidence type="ECO:0000256" key="6">
    <source>
        <dbReference type="ARBA" id="ARBA00022605"/>
    </source>
</evidence>
<sequence length="1561" mass="169984">MNRFYHPSTPLVPGSMHSLSEERDNCGMGAIAQIEGKRSSQVLEYALHSVCNMTHRGAVDADMKTGDGSGILSQIPYPLFRKVVASLGGSLEDDSDLAVAVFFLPESDAAAAKSIKELAESVVTERGIDIIGWREVPVDPDALGKIALRSQPQIEHLLLKKPAGWDGDHFERQLFLCRRKIEIETSEVPSFYMPSFSSRLISYKGLAMPAALRGFYKDLQDSDFETSIALYHQRFSTNTFPAWPLGQPFRMMCHNGEINTVEGNRNWLSSREDYFESEVWGDDLALLKNLTSHNESDSCSLDHALEVLVLSGRSLEHAMCMLVPPAFSHDEDISEDLKAFYQFNRSFSEPWDGPAGLVYTDGVKLCASLDRNGLRPSRYKLTDDGILYIGSEAGAVVLDDAKVISKGRLGPGQMLSVDTRTGKFMADREVKEALAKQKPYRRWIDENRLELRRFVSPDPHTPDVDFDALELSRQQVSHGISLEELDMVFPPMIKGAQEAVFSMGDDIPLAFLSTYPRLLFTYFKQRFAQVTNPPIDPIREWAVMSLSAGLGPELNWLEETPEHARIVQLQSAILFEHQLERIQYLEEEGFPSKTLDITWDAASGTNGMKARLDELCDEAVQAVDGGVNILILSDRATSKDRVAIPSMLATGTVHHHLIRERKRLKASLVLETGEVRDTHQLACVFGVGATAVCPYLGFATVRQLVAADEGKNKLGEGISPEKAMSNYRKALEKGLLKIMSKMGISVLNSYQGAQIFEAIGVGKEVIESSFTGMQSKIGGVGFGEIAHESLNRHKAAFSTEVPEGETLNLGDPGYNRFRKAGERHALTTEVIKNFHTYVKGGNKEDYDDYVKATLETNPMAIRDLFKFVPSSSGPVPIDEVESVEDICRRFTTAAMSLGALSPEAHETLAIAMNKLGAKSDSGEGGEDVKRFKPYPNGDMARSWIKQIASGRFGVSAYYLVNADELEIKMAQGAKPGEGGQLPGHKVNGLIARLRNTQPGVQLISPPPHHDIYSIEDLAQLIHDLKEVNPRARVTVKLVAETGVGTIASGVAKADADTILISGHDGGTAASPLSSTKHAGSPWELGLSEAQQTLLINNLRNRVTVRTDGGLRTGRDIVTAAILGAEEYNFGTIAMIAMGCVYVRKCHLNNCPVGVATTDPKWRSKFKGTPEMVINFLKGVAQEAREIMADLGVRNLNELIGRPEFLAQREVPDHPKANTVDLSPVLKDVAAALAEQQGVDESSVVRHRTAERNDGISKPALDLQILADLKKALDVDPDAVPSTIEYGADSIDEKTVEAIKLLPDRAAVSLSYDVVNTDRNIATRLSGRIAEVHGNHGFNGSTAITLNLRGTAGQSLGCFLVSGVKIDLVGEANDYVGKGMAAGEIVVRPPADAKFEAAKNAIAGNTCLYGATGGRLFLNGRAGERFCVRNSGAVAVVEGVGDHGCEYMTNGTVAILGKTGKNFGAGMSGGTAYVYDVDGRFYSRVNPEMVIALKIQRAQDIEELKGLIEDHVAQTGSPHGKALLENWSENSGKFVRVIPKERAALEAAEEEHESAAEPTGSK</sequence>
<dbReference type="PROSITE" id="PS51278">
    <property type="entry name" value="GATASE_TYPE_2"/>
    <property type="match status" value="1"/>
</dbReference>
<dbReference type="InterPro" id="IPR002489">
    <property type="entry name" value="Glu_synth_asu_C"/>
</dbReference>
<dbReference type="InterPro" id="IPR017932">
    <property type="entry name" value="GATase_2_dom"/>
</dbReference>
<dbReference type="NCBIfam" id="NF008730">
    <property type="entry name" value="PRK11750.1"/>
    <property type="match status" value="1"/>
</dbReference>
<dbReference type="Gene3D" id="3.60.20.10">
    <property type="entry name" value="Glutamine Phosphoribosylpyrophosphate, subunit 1, domain 1"/>
    <property type="match status" value="1"/>
</dbReference>
<dbReference type="CDD" id="cd00982">
    <property type="entry name" value="gltB_C"/>
    <property type="match status" value="1"/>
</dbReference>
<dbReference type="InterPro" id="IPR013785">
    <property type="entry name" value="Aldolase_TIM"/>
</dbReference>
<dbReference type="FunFam" id="2.160.20.60:FF:000001">
    <property type="entry name" value="Glutamate synthase, large subunit"/>
    <property type="match status" value="1"/>
</dbReference>
<dbReference type="PANTHER" id="PTHR11938:SF133">
    <property type="entry name" value="GLUTAMATE SYNTHASE (NADH)"/>
    <property type="match status" value="1"/>
</dbReference>
<keyword evidence="16" id="KW-0003">3Fe-4S</keyword>
<dbReference type="EC" id="1.4.1.13" evidence="5"/>